<organism evidence="1 2">
    <name type="scientific">Eremothecium sinecaudum</name>
    <dbReference type="NCBI Taxonomy" id="45286"/>
    <lineage>
        <taxon>Eukaryota</taxon>
        <taxon>Fungi</taxon>
        <taxon>Dikarya</taxon>
        <taxon>Ascomycota</taxon>
        <taxon>Saccharomycotina</taxon>
        <taxon>Saccharomycetes</taxon>
        <taxon>Saccharomycetales</taxon>
        <taxon>Saccharomycetaceae</taxon>
        <taxon>Eremothecium</taxon>
    </lineage>
</organism>
<name>A0A109UZW6_9SACH</name>
<gene>
    <name evidence="1" type="ORF">AW171_hschr53389</name>
</gene>
<sequence length="400" mass="45378">MNATGNNWYYESWSLILYESRLRLFFDEKLVKSWPLDPLTKLCCRFQDTDLLMVIFNDGKFSLVTFDLDSKTFKNADIVSVDYKVSKFEVMWERGIILVADGISGCLYCIDTHRRKNLGYIQTNMIGCNDIYPVDEHSFQVFVSKFDKHTMTNALYLNTYVLQANAEDSIGLGNSIVLNNSLDKHWIIRKGDAFGIISCSPLVNESMIELYVDHSTAPFISQHFPNMTINAAQFLDDAWSLVLVTNSIAISLYRPLDLAIVDTVELKDYGRKPVRVRKSGEGVIDETLLQVNEIAYEWDGSIEGPDSMRVVVPEKGTINNTENHKTEEESSGITLLTAQKQQICALFAGRANTIFKFDLLEGPSEQLRDVFLCISLPENIIGLAPKRLCFTDSDRCYSIK</sequence>
<accession>A0A109UZW6</accession>
<reference evidence="1 2" key="1">
    <citation type="submission" date="2016-01" db="EMBL/GenBank/DDBJ databases">
        <title>Genome sequence of the yeast Holleya sinecauda.</title>
        <authorList>
            <person name="Dietrich F.S."/>
        </authorList>
    </citation>
    <scope>NUCLEOTIDE SEQUENCE [LARGE SCALE GENOMIC DNA]</scope>
    <source>
        <strain evidence="1 2">ATCC 58844</strain>
    </source>
</reference>
<dbReference type="AlphaFoldDB" id="A0A109UZW6"/>
<proteinExistence type="predicted"/>
<dbReference type="OrthoDB" id="4061228at2759"/>
<protein>
    <submittedName>
        <fullName evidence="1">HER159Wp</fullName>
    </submittedName>
</protein>
<evidence type="ECO:0000313" key="1">
    <source>
        <dbReference type="EMBL" id="AMD21438.1"/>
    </source>
</evidence>
<dbReference type="RefSeq" id="XP_017988434.1">
    <property type="nucleotide sequence ID" value="XM_018132945.1"/>
</dbReference>
<dbReference type="EMBL" id="CP014245">
    <property type="protein sequence ID" value="AMD21438.1"/>
    <property type="molecule type" value="Genomic_DNA"/>
</dbReference>
<dbReference type="GeneID" id="28724728"/>
<keyword evidence="2" id="KW-1185">Reference proteome</keyword>
<dbReference type="Proteomes" id="UP000243052">
    <property type="component" value="Chromosome v"/>
</dbReference>
<evidence type="ECO:0000313" key="2">
    <source>
        <dbReference type="Proteomes" id="UP000243052"/>
    </source>
</evidence>